<evidence type="ECO:0000256" key="6">
    <source>
        <dbReference type="ARBA" id="ARBA00023163"/>
    </source>
</evidence>
<dbReference type="Pfam" id="PF00649">
    <property type="entry name" value="Copper-fist"/>
    <property type="match status" value="1"/>
</dbReference>
<organism evidence="12 13">
    <name type="scientific">Ophiocordyceps polyrhachis-furcata BCC 54312</name>
    <dbReference type="NCBI Taxonomy" id="1330021"/>
    <lineage>
        <taxon>Eukaryota</taxon>
        <taxon>Fungi</taxon>
        <taxon>Dikarya</taxon>
        <taxon>Ascomycota</taxon>
        <taxon>Pezizomycotina</taxon>
        <taxon>Sordariomycetes</taxon>
        <taxon>Hypocreomycetidae</taxon>
        <taxon>Hypocreales</taxon>
        <taxon>Ophiocordycipitaceae</taxon>
        <taxon>Ophiocordyceps</taxon>
    </lineage>
</organism>
<evidence type="ECO:0000313" key="13">
    <source>
        <dbReference type="Proteomes" id="UP000253664"/>
    </source>
</evidence>
<dbReference type="EC" id="2.1.1.-" evidence="8"/>
<dbReference type="InterPro" id="IPR019410">
    <property type="entry name" value="Methyltransf_16"/>
</dbReference>
<accession>A0A367LQY1</accession>
<keyword evidence="13" id="KW-1185">Reference proteome</keyword>
<dbReference type="GO" id="GO:0006879">
    <property type="term" value="P:intracellular iron ion homeostasis"/>
    <property type="evidence" value="ECO:0007669"/>
    <property type="project" value="TreeGrafter"/>
</dbReference>
<sequence>MALCASLIFSSSLPQSTHVRGFEGRFSPPSFCNRISVFDWNFFFPFSPFLCRHLTLTSEPDSATTFQINRYGRLVSHRRRRLVFPLKPPAMPLINGQKMACEPCIRGHRSTKCTHANERLMVPVRKPGRPLSSCPHPSSRACSCAAVTAAIPRKQKCRCGTSDGSDDGDAVSTSSPSKSAAFRVHKQGPPKPVPVDVAGLERMDAGQVNISYRPAPVPVYRGLSLTPTDKSSFSSTEEPALPMFPYPVQPSTSTNGCSPTPQNNGGGCCGAATNGHPPVVNGSSADMRSKATPDSSENAPPPVLPGVVQQQQQQQQHPPSGQVLAPFQAIYPYLSQPTIFNYPPQFGSFLQPLQPEQWKQFMAAMNLAHPAVTPFSFDMPATGSFGGGGTAPSNGASWTSHRCTCGDTCQCVGCAAHPYNEATQDYVRSAWNTMVEEGQKSRVDGDGAANAVDGGITPNGCCGPQNTTEAATGRADGALSPAAPQTPSDGTSGLGEEQTLSANDFFFVSYPFGDTCAGDTASCPCGDDCQCIGCAIHNAPLPPPTDADERAAPPTSSSLASTSDFAPPNANANIFEHSKAAPRRKGLKEYTGDRQRGCLSCRRGKTDALDGVSLDPMRGSTPKTAPIGQRANLNLKVGLRHGRGGEARLPRQRHHDRDQAAGANVQLPFSARPLVKADLQAFGSLFAYYLGVQKCKDAYEMGERELRGRWKSFVRRWNSNKLAEGWYDPDTFARIVKLEEEGWDLTLRDELIRESQEAERSALRAARKADRKEQKERLEEIAPRAEAGTHERKMEKRRETNDKMRQFRDKSPGMEAANDKDIMGGGESVEEYRQMKARERRRKSERQIRREQLERAQKEMTEAKRRAWQLREEGTINMLRELARQRFGGGASGSGSGIGDDDRGSVCCGAGRPMHSLRVAVPADSFSFLSHPAALLPPLLGTDRDPSLAGPMDGDYSTGSLLSEPEDFYPPTPPPTTQTYTMHSGRTLELHLVGHSPTEAHHLWNGAKLAADFFERAPETVRGRTVLELGAGAGLPSLVAAVLGAKKVVVSDFPDPELVANMQKNIDACEDGVVDVVDAVGFVWGADSSPLMARLGSPSAKFDVVILADLLFRHSEHAALVKTIGETLRPAKDCCAYVFFTSYRPWKQHLDMAFFDVARAAGFEVEQVAERKLDRPLFDDDPGDVEVQKTVKGFVVRWPAAIGEFCLLTLTCFPARGLEDTKYG</sequence>
<evidence type="ECO:0000256" key="9">
    <source>
        <dbReference type="SAM" id="Coils"/>
    </source>
</evidence>
<evidence type="ECO:0000256" key="3">
    <source>
        <dbReference type="ARBA" id="ARBA00022833"/>
    </source>
</evidence>
<dbReference type="GO" id="GO:0000981">
    <property type="term" value="F:DNA-binding transcription factor activity, RNA polymerase II-specific"/>
    <property type="evidence" value="ECO:0007669"/>
    <property type="project" value="TreeGrafter"/>
</dbReference>
<keyword evidence="7" id="KW-0539">Nucleus</keyword>
<keyword evidence="9" id="KW-0175">Coiled coil</keyword>
<evidence type="ECO:0000256" key="4">
    <source>
        <dbReference type="ARBA" id="ARBA00023008"/>
    </source>
</evidence>
<feature type="binding site" evidence="8">
    <location>
        <position position="1108"/>
    </location>
    <ligand>
        <name>S-adenosyl-L-methionine</name>
        <dbReference type="ChEBI" id="CHEBI:59789"/>
    </ligand>
</feature>
<dbReference type="PANTHER" id="PTHR28088:SF9">
    <property type="entry name" value="TRANSCRIPTION FACTOR GRISEA, PUTATIVE (AFU_ORTHOLOGUE AFUA_1G13190)-RELATED"/>
    <property type="match status" value="1"/>
</dbReference>
<dbReference type="InterPro" id="IPR025784">
    <property type="entry name" value="EFM7"/>
</dbReference>
<dbReference type="PROSITE" id="PS01119">
    <property type="entry name" value="COPPER_FIST_1"/>
    <property type="match status" value="1"/>
</dbReference>
<gene>
    <name evidence="8" type="primary">EFM7</name>
    <name evidence="12" type="ORF">L249_2709</name>
</gene>
<dbReference type="PROSITE" id="PS50073">
    <property type="entry name" value="COPPER_FIST_2"/>
    <property type="match status" value="1"/>
</dbReference>
<evidence type="ECO:0000256" key="7">
    <source>
        <dbReference type="ARBA" id="ARBA00023242"/>
    </source>
</evidence>
<evidence type="ECO:0000313" key="12">
    <source>
        <dbReference type="EMBL" id="RCI16828.1"/>
    </source>
</evidence>
<comment type="function">
    <text evidence="8">S-adenosyl-L-methionine-dependent protein methyltransferase that trimethylates the N-terminal glycine 'Gly-2' of elongation factor 1-alpha, before also catalyzing the mono- and dimethylation of 'Lys-3'.</text>
</comment>
<dbReference type="GO" id="GO:0016279">
    <property type="term" value="F:protein-lysine N-methyltransferase activity"/>
    <property type="evidence" value="ECO:0007669"/>
    <property type="project" value="UniProtKB-UniRule"/>
</dbReference>
<comment type="similarity">
    <text evidence="8">Belongs to the class I-like SAM-binding methyltransferase superfamily. EFM7 family.</text>
</comment>
<dbReference type="InterPro" id="IPR051763">
    <property type="entry name" value="Copper_Homeo_Regul"/>
</dbReference>
<evidence type="ECO:0000256" key="8">
    <source>
        <dbReference type="HAMAP-Rule" id="MF_03223"/>
    </source>
</evidence>
<dbReference type="HAMAP" id="MF_03223">
    <property type="entry name" value="Methyltr_EFM7"/>
    <property type="match status" value="1"/>
</dbReference>
<dbReference type="SUPFAM" id="SSF53335">
    <property type="entry name" value="S-adenosyl-L-methionine-dependent methyltransferases"/>
    <property type="match status" value="1"/>
</dbReference>
<dbReference type="GO" id="GO:0045944">
    <property type="term" value="P:positive regulation of transcription by RNA polymerase II"/>
    <property type="evidence" value="ECO:0007669"/>
    <property type="project" value="TreeGrafter"/>
</dbReference>
<feature type="domain" description="Copper-fist" evidence="11">
    <location>
        <begin position="91"/>
        <end position="131"/>
    </location>
</feature>
<reference evidence="12 13" key="1">
    <citation type="journal article" date="2015" name="BMC Genomics">
        <title>Insights from the genome of Ophiocordyceps polyrhachis-furcata to pathogenicity and host specificity in insect fungi.</title>
        <authorList>
            <person name="Wichadakul D."/>
            <person name="Kobmoo N."/>
            <person name="Ingsriswang S."/>
            <person name="Tangphatsornruang S."/>
            <person name="Chantasingh D."/>
            <person name="Luangsa-ard J.J."/>
            <person name="Eurwilaichitr L."/>
        </authorList>
    </citation>
    <scope>NUCLEOTIDE SEQUENCE [LARGE SCALE GENOMIC DNA]</scope>
    <source>
        <strain evidence="12 13">BCC 54312</strain>
    </source>
</reference>
<dbReference type="Proteomes" id="UP000253664">
    <property type="component" value="Unassembled WGS sequence"/>
</dbReference>
<dbReference type="GO" id="GO:0071885">
    <property type="term" value="F:N-terminal protein N-methyltransferase activity"/>
    <property type="evidence" value="ECO:0007669"/>
    <property type="project" value="UniProtKB-UniRule"/>
</dbReference>
<keyword evidence="8" id="KW-0949">S-adenosyl-L-methionine</keyword>
<feature type="binding site" evidence="8">
    <location>
        <position position="1004"/>
    </location>
    <ligand>
        <name>S-adenosyl-L-methionine</name>
        <dbReference type="ChEBI" id="CHEBI:59789"/>
    </ligand>
</feature>
<keyword evidence="3" id="KW-0862">Zinc</keyword>
<dbReference type="EMBL" id="LKCN02000001">
    <property type="protein sequence ID" value="RCI16828.1"/>
    <property type="molecule type" value="Genomic_DNA"/>
</dbReference>
<keyword evidence="8" id="KW-0489">Methyltransferase</keyword>
<dbReference type="Gene3D" id="3.90.430.10">
    <property type="entry name" value="Copper fist DNA-binding domain"/>
    <property type="match status" value="1"/>
</dbReference>
<name>A0A367LQY1_9HYPO</name>
<keyword evidence="8" id="KW-0963">Cytoplasm</keyword>
<keyword evidence="6" id="KW-0804">Transcription</keyword>
<feature type="compositionally biased region" description="Low complexity" evidence="10">
    <location>
        <begin position="552"/>
        <end position="563"/>
    </location>
</feature>
<dbReference type="GO" id="GO:0000978">
    <property type="term" value="F:RNA polymerase II cis-regulatory region sequence-specific DNA binding"/>
    <property type="evidence" value="ECO:0007669"/>
    <property type="project" value="TreeGrafter"/>
</dbReference>
<keyword evidence="8" id="KW-0808">Transferase</keyword>
<evidence type="ECO:0000256" key="5">
    <source>
        <dbReference type="ARBA" id="ARBA00023015"/>
    </source>
</evidence>
<dbReference type="Pfam" id="PF10294">
    <property type="entry name" value="Methyltransf_16"/>
    <property type="match status" value="1"/>
</dbReference>
<dbReference type="CDD" id="cd02440">
    <property type="entry name" value="AdoMet_MTases"/>
    <property type="match status" value="1"/>
</dbReference>
<dbReference type="FunFam" id="3.90.430.10:FF:000001">
    <property type="entry name" value="Copper fist DNA-binding protein"/>
    <property type="match status" value="1"/>
</dbReference>
<feature type="coiled-coil region" evidence="9">
    <location>
        <begin position="834"/>
        <end position="873"/>
    </location>
</feature>
<feature type="region of interest" description="Disordered" evidence="10">
    <location>
        <begin position="463"/>
        <end position="496"/>
    </location>
</feature>
<dbReference type="SMART" id="SM01090">
    <property type="entry name" value="Copper-fist"/>
    <property type="match status" value="1"/>
</dbReference>
<feature type="region of interest" description="Disordered" evidence="10">
    <location>
        <begin position="763"/>
        <end position="829"/>
    </location>
</feature>
<feature type="binding site" evidence="8">
    <location>
        <position position="1084"/>
    </location>
    <ligand>
        <name>S-adenosyl-L-methionine</name>
        <dbReference type="ChEBI" id="CHEBI:59789"/>
    </ligand>
</feature>
<dbReference type="GO" id="GO:0005634">
    <property type="term" value="C:nucleus"/>
    <property type="evidence" value="ECO:0007669"/>
    <property type="project" value="UniProtKB-SubCell"/>
</dbReference>
<protein>
    <recommendedName>
        <fullName evidence="8">Protein N-terminal and lysine N-methyltransferase EFM7</fullName>
        <ecNumber evidence="8">2.1.1.-</ecNumber>
    </recommendedName>
    <alternativeName>
        <fullName evidence="8">Elongation factor methyltransferase 7</fullName>
    </alternativeName>
</protein>
<feature type="binding site" evidence="8">
    <location>
        <begin position="1030"/>
        <end position="1032"/>
    </location>
    <ligand>
        <name>S-adenosyl-L-methionine</name>
        <dbReference type="ChEBI" id="CHEBI:59789"/>
    </ligand>
</feature>
<comment type="subcellular location">
    <subcellularLocation>
        <location evidence="8">Cytoplasm</location>
    </subcellularLocation>
    <subcellularLocation>
        <location evidence="1">Nucleus</location>
    </subcellularLocation>
</comment>
<keyword evidence="4" id="KW-0186">Copper</keyword>
<dbReference type="Gene3D" id="3.40.50.150">
    <property type="entry name" value="Vaccinia Virus protein VP39"/>
    <property type="match status" value="1"/>
</dbReference>
<dbReference type="PRINTS" id="PR00617">
    <property type="entry name" value="COPPERFIST"/>
</dbReference>
<dbReference type="GO" id="GO:0005737">
    <property type="term" value="C:cytoplasm"/>
    <property type="evidence" value="ECO:0007669"/>
    <property type="project" value="UniProtKB-SubCell"/>
</dbReference>
<dbReference type="GO" id="GO:0032259">
    <property type="term" value="P:methylation"/>
    <property type="evidence" value="ECO:0007669"/>
    <property type="project" value="UniProtKB-KW"/>
</dbReference>
<keyword evidence="2" id="KW-0479">Metal-binding</keyword>
<dbReference type="GO" id="GO:0005507">
    <property type="term" value="F:copper ion binding"/>
    <property type="evidence" value="ECO:0007669"/>
    <property type="project" value="InterPro"/>
</dbReference>
<keyword evidence="5" id="KW-0805">Transcription regulation</keyword>
<evidence type="ECO:0000256" key="10">
    <source>
        <dbReference type="SAM" id="MobiDB-lite"/>
    </source>
</evidence>
<dbReference type="InterPro" id="IPR001083">
    <property type="entry name" value="Cu_fist_DNA-bd_dom"/>
</dbReference>
<dbReference type="AlphaFoldDB" id="A0A367LQY1"/>
<dbReference type="PANTHER" id="PTHR28088">
    <property type="entry name" value="TRANSCRIPTIONAL ACTIVATOR HAA1-RELATED"/>
    <property type="match status" value="1"/>
</dbReference>
<feature type="compositionally biased region" description="Polar residues" evidence="10">
    <location>
        <begin position="281"/>
        <end position="298"/>
    </location>
</feature>
<feature type="region of interest" description="Disordered" evidence="10">
    <location>
        <begin position="279"/>
        <end position="320"/>
    </location>
</feature>
<dbReference type="InterPro" id="IPR036395">
    <property type="entry name" value="Cu_fist_DNA-bd_dom_sf"/>
</dbReference>
<feature type="compositionally biased region" description="Low complexity" evidence="10">
    <location>
        <begin position="305"/>
        <end position="320"/>
    </location>
</feature>
<dbReference type="PROSITE" id="PS51560">
    <property type="entry name" value="SAM_MT_NNT1"/>
    <property type="match status" value="1"/>
</dbReference>
<dbReference type="SMART" id="SM00412">
    <property type="entry name" value="Cu_FIST"/>
    <property type="match status" value="1"/>
</dbReference>
<evidence type="ECO:0000256" key="1">
    <source>
        <dbReference type="ARBA" id="ARBA00004123"/>
    </source>
</evidence>
<dbReference type="OrthoDB" id="5600085at2759"/>
<feature type="compositionally biased region" description="Basic and acidic residues" evidence="10">
    <location>
        <begin position="763"/>
        <end position="822"/>
    </location>
</feature>
<evidence type="ECO:0000259" key="11">
    <source>
        <dbReference type="PROSITE" id="PS50073"/>
    </source>
</evidence>
<proteinExistence type="inferred from homology"/>
<dbReference type="GO" id="GO:0006878">
    <property type="term" value="P:intracellular copper ion homeostasis"/>
    <property type="evidence" value="ECO:0007669"/>
    <property type="project" value="TreeGrafter"/>
</dbReference>
<feature type="binding site" evidence="8">
    <location>
        <position position="1052"/>
    </location>
    <ligand>
        <name>S-adenosyl-L-methionine</name>
        <dbReference type="ChEBI" id="CHEBI:59789"/>
    </ligand>
</feature>
<feature type="region of interest" description="Disordered" evidence="10">
    <location>
        <begin position="157"/>
        <end position="192"/>
    </location>
</feature>
<feature type="region of interest" description="Disordered" evidence="10">
    <location>
        <begin position="545"/>
        <end position="570"/>
    </location>
</feature>
<dbReference type="InterPro" id="IPR029063">
    <property type="entry name" value="SAM-dependent_MTases_sf"/>
</dbReference>
<evidence type="ECO:0000256" key="2">
    <source>
        <dbReference type="ARBA" id="ARBA00022723"/>
    </source>
</evidence>
<dbReference type="STRING" id="1330021.A0A367LQY1"/>
<dbReference type="SUPFAM" id="SSF57879">
    <property type="entry name" value="Zinc domain conserved in yeast copper-regulated transcription factors"/>
    <property type="match status" value="1"/>
</dbReference>
<comment type="caution">
    <text evidence="12">The sequence shown here is derived from an EMBL/GenBank/DDBJ whole genome shotgun (WGS) entry which is preliminary data.</text>
</comment>